<protein>
    <recommendedName>
        <fullName evidence="1">UspA domain-containing protein</fullName>
    </recommendedName>
</protein>
<dbReference type="AlphaFoldDB" id="A0AAV8SJ22"/>
<dbReference type="SUPFAM" id="SSF52402">
    <property type="entry name" value="Adenine nucleotide alpha hydrolases-like"/>
    <property type="match status" value="1"/>
</dbReference>
<proteinExistence type="predicted"/>
<evidence type="ECO:0000313" key="3">
    <source>
        <dbReference type="Proteomes" id="UP001159364"/>
    </source>
</evidence>
<dbReference type="EMBL" id="JAIWQS010000010">
    <property type="protein sequence ID" value="KAJ8752271.1"/>
    <property type="molecule type" value="Genomic_DNA"/>
</dbReference>
<feature type="domain" description="UspA" evidence="1">
    <location>
        <begin position="3"/>
        <end position="137"/>
    </location>
</feature>
<organism evidence="2 3">
    <name type="scientific">Erythroxylum novogranatense</name>
    <dbReference type="NCBI Taxonomy" id="1862640"/>
    <lineage>
        <taxon>Eukaryota</taxon>
        <taxon>Viridiplantae</taxon>
        <taxon>Streptophyta</taxon>
        <taxon>Embryophyta</taxon>
        <taxon>Tracheophyta</taxon>
        <taxon>Spermatophyta</taxon>
        <taxon>Magnoliopsida</taxon>
        <taxon>eudicotyledons</taxon>
        <taxon>Gunneridae</taxon>
        <taxon>Pentapetalae</taxon>
        <taxon>rosids</taxon>
        <taxon>fabids</taxon>
        <taxon>Malpighiales</taxon>
        <taxon>Erythroxylaceae</taxon>
        <taxon>Erythroxylum</taxon>
    </lineage>
</organism>
<keyword evidence="3" id="KW-1185">Reference proteome</keyword>
<dbReference type="PANTHER" id="PTHR47848">
    <property type="entry name" value="ADENINE NUCLEOTIDE ALPHA HYDROLASES-LIKE SUPERFAMILY PROTEIN"/>
    <property type="match status" value="1"/>
</dbReference>
<dbReference type="Pfam" id="PF00582">
    <property type="entry name" value="Usp"/>
    <property type="match status" value="1"/>
</dbReference>
<reference evidence="2 3" key="1">
    <citation type="submission" date="2021-09" db="EMBL/GenBank/DDBJ databases">
        <title>Genomic insights and catalytic innovation underlie evolution of tropane alkaloids biosynthesis.</title>
        <authorList>
            <person name="Wang Y.-J."/>
            <person name="Tian T."/>
            <person name="Huang J.-P."/>
            <person name="Huang S.-X."/>
        </authorList>
    </citation>
    <scope>NUCLEOTIDE SEQUENCE [LARGE SCALE GENOMIC DNA]</scope>
    <source>
        <strain evidence="2">KIB-2018</strain>
        <tissue evidence="2">Leaf</tissue>
    </source>
</reference>
<name>A0AAV8SJ22_9ROSI</name>
<comment type="caution">
    <text evidence="2">The sequence shown here is derived from an EMBL/GenBank/DDBJ whole genome shotgun (WGS) entry which is preliminary data.</text>
</comment>
<dbReference type="InterPro" id="IPR014729">
    <property type="entry name" value="Rossmann-like_a/b/a_fold"/>
</dbReference>
<evidence type="ECO:0000313" key="2">
    <source>
        <dbReference type="EMBL" id="KAJ8752271.1"/>
    </source>
</evidence>
<evidence type="ECO:0000259" key="1">
    <source>
        <dbReference type="Pfam" id="PF00582"/>
    </source>
</evidence>
<dbReference type="Proteomes" id="UP001159364">
    <property type="component" value="Linkage Group LG10"/>
</dbReference>
<gene>
    <name evidence="2" type="ORF">K2173_003907</name>
</gene>
<sequence length="204" mass="22866">MDMRRIVVVVEDVEVARTALRWALDNILRYGDVITLLHVFCPANSSSNRSKIRLLRLEGYRLALSFKDICNSFIVNTNIEIIVTEGDRDGGKIAETVREIGAFALVVGLHDRSFLYRLALAHSNTANSLNCRVLAVKQPAASPRALATPDSSTNMDLSQIEIGRLDIPDIPAPKVAYRICPDPSAIIWRWRKSRRKHTSGRMRA</sequence>
<dbReference type="Gene3D" id="3.40.50.620">
    <property type="entry name" value="HUPs"/>
    <property type="match status" value="1"/>
</dbReference>
<dbReference type="PANTHER" id="PTHR47848:SF1">
    <property type="entry name" value="ADENINE NUCLEOTIDE ALPHA HYDROLASES-LIKE SUPERFAMILY PROTEIN"/>
    <property type="match status" value="1"/>
</dbReference>
<dbReference type="InterPro" id="IPR006016">
    <property type="entry name" value="UspA"/>
</dbReference>
<accession>A0AAV8SJ22</accession>